<dbReference type="PROSITE" id="PS52002">
    <property type="entry name" value="SM"/>
    <property type="match status" value="1"/>
</dbReference>
<dbReference type="CDD" id="cd01733">
    <property type="entry name" value="LSm10"/>
    <property type="match status" value="1"/>
</dbReference>
<dbReference type="SUPFAM" id="SSF50182">
    <property type="entry name" value="Sm-like ribonucleoproteins"/>
    <property type="match status" value="1"/>
</dbReference>
<dbReference type="GO" id="GO:0071209">
    <property type="term" value="F:U7 snRNA binding"/>
    <property type="evidence" value="ECO:0007669"/>
    <property type="project" value="TreeGrafter"/>
</dbReference>
<feature type="domain" description="Sm" evidence="2">
    <location>
        <begin position="1"/>
        <end position="68"/>
    </location>
</feature>
<dbReference type="GO" id="GO:0016604">
    <property type="term" value="C:nuclear body"/>
    <property type="evidence" value="ECO:0007669"/>
    <property type="project" value="TreeGrafter"/>
</dbReference>
<dbReference type="PANTHER" id="PTHR21196">
    <property type="entry name" value="U7 SNRNA-ASSOCIATED SM-LIKE PROTEIN LSM10"/>
    <property type="match status" value="1"/>
</dbReference>
<reference evidence="3 4" key="1">
    <citation type="journal article" date="2020" name="Cell">
        <title>Large-Scale Comparative Analyses of Tick Genomes Elucidate Their Genetic Diversity and Vector Capacities.</title>
        <authorList>
            <consortium name="Tick Genome and Microbiome Consortium (TIGMIC)"/>
            <person name="Jia N."/>
            <person name="Wang J."/>
            <person name="Shi W."/>
            <person name="Du L."/>
            <person name="Sun Y."/>
            <person name="Zhan W."/>
            <person name="Jiang J.F."/>
            <person name="Wang Q."/>
            <person name="Zhang B."/>
            <person name="Ji P."/>
            <person name="Bell-Sakyi L."/>
            <person name="Cui X.M."/>
            <person name="Yuan T.T."/>
            <person name="Jiang B.G."/>
            <person name="Yang W.F."/>
            <person name="Lam T.T."/>
            <person name="Chang Q.C."/>
            <person name="Ding S.J."/>
            <person name="Wang X.J."/>
            <person name="Zhu J.G."/>
            <person name="Ruan X.D."/>
            <person name="Zhao L."/>
            <person name="Wei J.T."/>
            <person name="Ye R.Z."/>
            <person name="Que T.C."/>
            <person name="Du C.H."/>
            <person name="Zhou Y.H."/>
            <person name="Cheng J.X."/>
            <person name="Dai P.F."/>
            <person name="Guo W.B."/>
            <person name="Han X.H."/>
            <person name="Huang E.J."/>
            <person name="Li L.F."/>
            <person name="Wei W."/>
            <person name="Gao Y.C."/>
            <person name="Liu J.Z."/>
            <person name="Shao H.Z."/>
            <person name="Wang X."/>
            <person name="Wang C.C."/>
            <person name="Yang T.C."/>
            <person name="Huo Q.B."/>
            <person name="Li W."/>
            <person name="Chen H.Y."/>
            <person name="Chen S.E."/>
            <person name="Zhou L.G."/>
            <person name="Ni X.B."/>
            <person name="Tian J.H."/>
            <person name="Sheng Y."/>
            <person name="Liu T."/>
            <person name="Pan Y.S."/>
            <person name="Xia L.Y."/>
            <person name="Li J."/>
            <person name="Zhao F."/>
            <person name="Cao W.C."/>
        </authorList>
    </citation>
    <scope>NUCLEOTIDE SEQUENCE [LARGE SCALE GENOMIC DNA]</scope>
    <source>
        <strain evidence="3">HaeL-2018</strain>
    </source>
</reference>
<evidence type="ECO:0000313" key="4">
    <source>
        <dbReference type="Proteomes" id="UP000821853"/>
    </source>
</evidence>
<dbReference type="Pfam" id="PF01423">
    <property type="entry name" value="LSM"/>
    <property type="match status" value="1"/>
</dbReference>
<keyword evidence="4" id="KW-1185">Reference proteome</keyword>
<accession>A0A9J6GRG8</accession>
<dbReference type="PANTHER" id="PTHR21196:SF1">
    <property type="entry name" value="U7 SNRNA-ASSOCIATED SM-LIKE PROTEIN LSM10"/>
    <property type="match status" value="1"/>
</dbReference>
<name>A0A9J6GRG8_HAELO</name>
<dbReference type="GO" id="GO:0071208">
    <property type="term" value="F:histone pre-mRNA DCP binding"/>
    <property type="evidence" value="ECO:0007669"/>
    <property type="project" value="TreeGrafter"/>
</dbReference>
<dbReference type="GO" id="GO:0006398">
    <property type="term" value="P:mRNA 3'-end processing by stem-loop binding and cleavage"/>
    <property type="evidence" value="ECO:0007669"/>
    <property type="project" value="TreeGrafter"/>
</dbReference>
<dbReference type="EMBL" id="JABSTR010000011">
    <property type="protein sequence ID" value="KAH9381190.1"/>
    <property type="molecule type" value="Genomic_DNA"/>
</dbReference>
<feature type="region of interest" description="Disordered" evidence="1">
    <location>
        <begin position="89"/>
        <end position="128"/>
    </location>
</feature>
<evidence type="ECO:0000259" key="2">
    <source>
        <dbReference type="PROSITE" id="PS52002"/>
    </source>
</evidence>
<sequence>MLQALRGRKTTVELRNELIIWGTVDRVDAFMNVEMSDVTVTGPRGEETYASFFVQGRQVRYVHIPDDIDMVAALKLPDAVAEKQAAAMENPSTLVLKTRHMRQKIQREKEARRRQAAPQKTDAGPSRT</sequence>
<comment type="caution">
    <text evidence="3">The sequence shown here is derived from an EMBL/GenBank/DDBJ whole genome shotgun (WGS) entry which is preliminary data.</text>
</comment>
<dbReference type="InterPro" id="IPR052840">
    <property type="entry name" value="U7_snRNA_Sm-like"/>
</dbReference>
<protein>
    <recommendedName>
        <fullName evidence="2">Sm domain-containing protein</fullName>
    </recommendedName>
</protein>
<dbReference type="OMA" id="PRGEETY"/>
<dbReference type="InterPro" id="IPR001163">
    <property type="entry name" value="Sm_dom_euk/arc"/>
</dbReference>
<dbReference type="VEuPathDB" id="VectorBase:HLOH_057852"/>
<dbReference type="Gene3D" id="2.30.30.100">
    <property type="match status" value="1"/>
</dbReference>
<dbReference type="InterPro" id="IPR010920">
    <property type="entry name" value="LSM_dom_sf"/>
</dbReference>
<dbReference type="OrthoDB" id="10256176at2759"/>
<dbReference type="SMART" id="SM00651">
    <property type="entry name" value="Sm"/>
    <property type="match status" value="1"/>
</dbReference>
<dbReference type="GO" id="GO:0071254">
    <property type="term" value="C:cytoplasmic U snRNP body"/>
    <property type="evidence" value="ECO:0007669"/>
    <property type="project" value="TreeGrafter"/>
</dbReference>
<evidence type="ECO:0000313" key="3">
    <source>
        <dbReference type="EMBL" id="KAH9381190.1"/>
    </source>
</evidence>
<proteinExistence type="predicted"/>
<gene>
    <name evidence="3" type="ORF">HPB48_003167</name>
</gene>
<dbReference type="InterPro" id="IPR047575">
    <property type="entry name" value="Sm"/>
</dbReference>
<evidence type="ECO:0000256" key="1">
    <source>
        <dbReference type="SAM" id="MobiDB-lite"/>
    </source>
</evidence>
<organism evidence="3 4">
    <name type="scientific">Haemaphysalis longicornis</name>
    <name type="common">Bush tick</name>
    <dbReference type="NCBI Taxonomy" id="44386"/>
    <lineage>
        <taxon>Eukaryota</taxon>
        <taxon>Metazoa</taxon>
        <taxon>Ecdysozoa</taxon>
        <taxon>Arthropoda</taxon>
        <taxon>Chelicerata</taxon>
        <taxon>Arachnida</taxon>
        <taxon>Acari</taxon>
        <taxon>Parasitiformes</taxon>
        <taxon>Ixodida</taxon>
        <taxon>Ixodoidea</taxon>
        <taxon>Ixodidae</taxon>
        <taxon>Haemaphysalinae</taxon>
        <taxon>Haemaphysalis</taxon>
    </lineage>
</organism>
<dbReference type="AlphaFoldDB" id="A0A9J6GRG8"/>
<dbReference type="Proteomes" id="UP000821853">
    <property type="component" value="Chromosome 9"/>
</dbReference>